<dbReference type="AlphaFoldDB" id="A0A5P8WFY1"/>
<sequence length="349" mass="40013">MVMSSKKALKQDRRGGRRENAGRKAIWKNKDTITIRVPKLIATQVLELAHKLDSGGKIDLDTKSKIAENDAIAPSKSNFCEIITKSKIPDQGTAHDFVIDSNSEEATKHVCIFFQTYFPNLVSYNRFVELEKSALIPLCWYLHLRPRQSTGINFIDSTSLEICLNYRAKRNKVFKGLANWGKSSVGWYFGFKLHLIINEFGEIISFMITPANVDDRKPVPEMTKNFFGKLFGDRGYISQKLFELLLQQNIQLITTLKKNMKNRLIPIIDKILLRKRSLIETVNDQLKNISQIQHTRHRSVCNFMVNVIAGLIAYTYQDKKPSLNLTTQDLNLLQEEHLFPSEPLALTII</sequence>
<dbReference type="EMBL" id="CP045227">
    <property type="protein sequence ID" value="QFS50221.1"/>
    <property type="molecule type" value="Genomic_DNA"/>
</dbReference>
<accession>A0A5P8WFY1</accession>
<evidence type="ECO:0000313" key="5">
    <source>
        <dbReference type="EMBL" id="QFS49701.1"/>
    </source>
</evidence>
<evidence type="ECO:0000313" key="4">
    <source>
        <dbReference type="EMBL" id="QFS44483.1"/>
    </source>
</evidence>
<reference evidence="10 11" key="1">
    <citation type="submission" date="2019-10" db="EMBL/GenBank/DDBJ databases">
        <title>Genomic and transcriptomic insights into the perfect genentic adaptation of a filamentous nitrogen-fixing cyanobacterium to rice fields.</title>
        <authorList>
            <person name="Chen Z."/>
        </authorList>
    </citation>
    <scope>NUCLEOTIDE SEQUENCE [LARGE SCALE GENOMIC DNA]</scope>
    <source>
        <strain evidence="10">CCNUC1</strain>
    </source>
</reference>
<dbReference type="KEGG" id="nsh:GXM_08180"/>
<dbReference type="EMBL" id="CP045226">
    <property type="protein sequence ID" value="QFS44483.1"/>
    <property type="molecule type" value="Genomic_DNA"/>
</dbReference>
<evidence type="ECO:0000313" key="6">
    <source>
        <dbReference type="EMBL" id="QFS49731.1"/>
    </source>
</evidence>
<dbReference type="KEGG" id="nsh:GXM_07195"/>
<dbReference type="Proteomes" id="UP000326678">
    <property type="component" value="Chromosome Gxm1"/>
</dbReference>
<evidence type="ECO:0000313" key="11">
    <source>
        <dbReference type="Proteomes" id="UP000326678"/>
    </source>
</evidence>
<feature type="domain" description="Transposase DDE" evidence="2">
    <location>
        <begin position="148"/>
        <end position="300"/>
    </location>
</feature>
<dbReference type="EMBL" id="CP045227">
    <property type="protein sequence ID" value="QFS50686.1"/>
    <property type="molecule type" value="Genomic_DNA"/>
</dbReference>
<dbReference type="EMBL" id="CP045227">
    <property type="protein sequence ID" value="QFS49731.1"/>
    <property type="molecule type" value="Genomic_DNA"/>
</dbReference>
<dbReference type="KEGG" id="nsh:GXM_09241"/>
<dbReference type="EMBL" id="CP045227">
    <property type="protein sequence ID" value="QFS50886.1"/>
    <property type="molecule type" value="Genomic_DNA"/>
</dbReference>
<evidence type="ECO:0000256" key="1">
    <source>
        <dbReference type="SAM" id="MobiDB-lite"/>
    </source>
</evidence>
<dbReference type="InterPro" id="IPR025668">
    <property type="entry name" value="Tnp_DDE_dom"/>
</dbReference>
<proteinExistence type="predicted"/>
<dbReference type="KEGG" id="nsh:GXM_08380"/>
<protein>
    <submittedName>
        <fullName evidence="3 10">Transposase</fullName>
    </submittedName>
</protein>
<feature type="region of interest" description="Disordered" evidence="1">
    <location>
        <begin position="1"/>
        <end position="23"/>
    </location>
</feature>
<evidence type="ECO:0000313" key="7">
    <source>
        <dbReference type="EMBL" id="QFS50221.1"/>
    </source>
</evidence>
<evidence type="ECO:0000313" key="8">
    <source>
        <dbReference type="EMBL" id="QFS50686.1"/>
    </source>
</evidence>
<dbReference type="EMBL" id="CP045227">
    <property type="protein sequence ID" value="QFS49701.1"/>
    <property type="molecule type" value="Genomic_DNA"/>
</dbReference>
<dbReference type="EMBL" id="CP045226">
    <property type="protein sequence ID" value="QFS42791.1"/>
    <property type="molecule type" value="Genomic_DNA"/>
</dbReference>
<dbReference type="NCBIfam" id="NF033520">
    <property type="entry name" value="transpos_IS982"/>
    <property type="match status" value="1"/>
</dbReference>
<evidence type="ECO:0000313" key="10">
    <source>
        <dbReference type="EMBL" id="QFS51747.1"/>
    </source>
</evidence>
<evidence type="ECO:0000259" key="2">
    <source>
        <dbReference type="Pfam" id="PF13612"/>
    </source>
</evidence>
<gene>
    <name evidence="3" type="ORF">GXM_00264</name>
    <name evidence="4" type="ORF">GXM_01958</name>
    <name evidence="5" type="ORF">GXM_07195</name>
    <name evidence="6" type="ORF">GXM_07225</name>
    <name evidence="7" type="ORF">GXM_07715</name>
    <name evidence="8" type="ORF">GXM_08180</name>
    <name evidence="9" type="ORF">GXM_08380</name>
    <name evidence="10" type="ORF">GXM_09241</name>
</gene>
<dbReference type="KEGG" id="nsh:GXM_07715"/>
<feature type="compositionally biased region" description="Basic and acidic residues" evidence="1">
    <location>
        <begin position="9"/>
        <end position="23"/>
    </location>
</feature>
<dbReference type="Pfam" id="PF13612">
    <property type="entry name" value="DDE_Tnp_1_3"/>
    <property type="match status" value="1"/>
</dbReference>
<dbReference type="KEGG" id="nsh:GXM_00264"/>
<evidence type="ECO:0000313" key="9">
    <source>
        <dbReference type="EMBL" id="QFS50886.1"/>
    </source>
</evidence>
<dbReference type="EMBL" id="CP045227">
    <property type="protein sequence ID" value="QFS51747.1"/>
    <property type="molecule type" value="Genomic_DNA"/>
</dbReference>
<keyword evidence="11" id="KW-1185">Reference proteome</keyword>
<name>A0A5P8WFY1_9NOSO</name>
<organism evidence="10 11">
    <name type="scientific">Nostoc sphaeroides CCNUC1</name>
    <dbReference type="NCBI Taxonomy" id="2653204"/>
    <lineage>
        <taxon>Bacteria</taxon>
        <taxon>Bacillati</taxon>
        <taxon>Cyanobacteriota</taxon>
        <taxon>Cyanophyceae</taxon>
        <taxon>Nostocales</taxon>
        <taxon>Nostocaceae</taxon>
        <taxon>Nostoc</taxon>
    </lineage>
</organism>
<dbReference type="Proteomes" id="UP000326678">
    <property type="component" value="Chromosome Gxm2"/>
</dbReference>
<dbReference type="KEGG" id="nsh:GXM_01958"/>
<dbReference type="KEGG" id="nsh:GXM_07225"/>
<evidence type="ECO:0000313" key="3">
    <source>
        <dbReference type="EMBL" id="QFS42791.1"/>
    </source>
</evidence>